<feature type="non-terminal residue" evidence="2">
    <location>
        <position position="1"/>
    </location>
</feature>
<feature type="region of interest" description="Disordered" evidence="1">
    <location>
        <begin position="43"/>
        <end position="86"/>
    </location>
</feature>
<name>A0A2I0J3X4_PUNGR</name>
<evidence type="ECO:0000313" key="2">
    <source>
        <dbReference type="EMBL" id="PKI50925.1"/>
    </source>
</evidence>
<keyword evidence="3" id="KW-1185">Reference proteome</keyword>
<reference evidence="2 3" key="1">
    <citation type="submission" date="2017-11" db="EMBL/GenBank/DDBJ databases">
        <title>De-novo sequencing of pomegranate (Punica granatum L.) genome.</title>
        <authorList>
            <person name="Akparov Z."/>
            <person name="Amiraslanov A."/>
            <person name="Hajiyeva S."/>
            <person name="Abbasov M."/>
            <person name="Kaur K."/>
            <person name="Hamwieh A."/>
            <person name="Solovyev V."/>
            <person name="Salamov A."/>
            <person name="Braich B."/>
            <person name="Kosarev P."/>
            <person name="Mahmoud A."/>
            <person name="Hajiyev E."/>
            <person name="Babayeva S."/>
            <person name="Izzatullayeva V."/>
            <person name="Mammadov A."/>
            <person name="Mammadov A."/>
            <person name="Sharifova S."/>
            <person name="Ojaghi J."/>
            <person name="Eynullazada K."/>
            <person name="Bayramov B."/>
            <person name="Abdulazimova A."/>
            <person name="Shahmuradov I."/>
        </authorList>
    </citation>
    <scope>NUCLEOTIDE SEQUENCE [LARGE SCALE GENOMIC DNA]</scope>
    <source>
        <strain evidence="3">cv. AG2017</strain>
        <tissue evidence="2">Leaf</tissue>
    </source>
</reference>
<evidence type="ECO:0000313" key="3">
    <source>
        <dbReference type="Proteomes" id="UP000233551"/>
    </source>
</evidence>
<comment type="caution">
    <text evidence="2">The sequence shown here is derived from an EMBL/GenBank/DDBJ whole genome shotgun (WGS) entry which is preliminary data.</text>
</comment>
<dbReference type="EMBL" id="PGOL01002071">
    <property type="protein sequence ID" value="PKI50925.1"/>
    <property type="molecule type" value="Genomic_DNA"/>
</dbReference>
<organism evidence="2 3">
    <name type="scientific">Punica granatum</name>
    <name type="common">Pomegranate</name>
    <dbReference type="NCBI Taxonomy" id="22663"/>
    <lineage>
        <taxon>Eukaryota</taxon>
        <taxon>Viridiplantae</taxon>
        <taxon>Streptophyta</taxon>
        <taxon>Embryophyta</taxon>
        <taxon>Tracheophyta</taxon>
        <taxon>Spermatophyta</taxon>
        <taxon>Magnoliopsida</taxon>
        <taxon>eudicotyledons</taxon>
        <taxon>Gunneridae</taxon>
        <taxon>Pentapetalae</taxon>
        <taxon>rosids</taxon>
        <taxon>malvids</taxon>
        <taxon>Myrtales</taxon>
        <taxon>Lythraceae</taxon>
        <taxon>Punica</taxon>
    </lineage>
</organism>
<evidence type="ECO:0000256" key="1">
    <source>
        <dbReference type="SAM" id="MobiDB-lite"/>
    </source>
</evidence>
<gene>
    <name evidence="2" type="ORF">CRG98_028655</name>
</gene>
<sequence length="235" mass="25919">RYGQALAMLKTRLIQLRKVNARSKLDVNSLPILIGESRRCSNIAPPEASESDGPRLQRSSIKRTGTRAPQRKPVLQRQRIRDTRHEPANLPSWQANQTHKRCRGKQFVNRSGLCSSQLSLLICSVMTGRKEPEMAISFWQNGTLLFDARCDSNLVLLAQHTPRAAELSSCQRKWAARSVRSARSRQVSQNPHLPPSHSWPVGPPDICPCMGLACSVPAHAALCGSSSTGAGLTRT</sequence>
<protein>
    <submittedName>
        <fullName evidence="2">Uncharacterized protein</fullName>
    </submittedName>
</protein>
<accession>A0A2I0J3X4</accession>
<proteinExistence type="predicted"/>
<dbReference type="AlphaFoldDB" id="A0A2I0J3X4"/>
<dbReference type="Proteomes" id="UP000233551">
    <property type="component" value="Unassembled WGS sequence"/>
</dbReference>